<dbReference type="PANTHER" id="PTHR45672">
    <property type="entry name" value="PROTEIN DISULFIDE-ISOMERASE C17H9.14C-RELATED"/>
    <property type="match status" value="1"/>
</dbReference>
<dbReference type="Gene3D" id="3.40.30.10">
    <property type="entry name" value="Glutaredoxin"/>
    <property type="match status" value="2"/>
</dbReference>
<dbReference type="InterPro" id="IPR017937">
    <property type="entry name" value="Thioredoxin_CS"/>
</dbReference>
<keyword evidence="8" id="KW-0676">Redox-active center</keyword>
<dbReference type="Gene3D" id="1.20.1150.12">
    <property type="entry name" value="Endoplasmic reticulum resident protein 29, C-terminal domain"/>
    <property type="match status" value="1"/>
</dbReference>
<keyword evidence="14" id="KW-1185">Reference proteome</keyword>
<proteinExistence type="inferred from homology"/>
<sequence length="404" mass="46347">MFRIISFLVLLAYCLGFVSSKLVELDDIKFNELVGGEVPIFVQFCAPWSSQCRDLAQTYEALADAYEHVNDKIIIARIDADKYKDIGKAEGIKKYPTIKLYESSSKEGIEFTKVPVLDDFISFIDDKTGLVGKQKKVPNFVVDLDESSFDRVIGDKHVMVEFYAPWCGHCKKLAPIYEKVANTFHKEKNVVIARVDAEANKILSSRYNIEGFPTVYFFEAYKSRESPIPYTSGRDELSFVRFLNDKCGTHRVPGGGLNNSAGRDPEIDKLVRKYILTDHPVEKSDLRNFIRRFSIDKKDRSTQFYFKMVEKIEKNGRDFIFKEYERVKKILQKFKVEEQFYDDFKIRLNILEVFRSSANEAIELEKEAIKEGKIPPKPVSTTDIPAITTTDAPEATAAKAHEEL</sequence>
<comment type="similarity">
    <text evidence="2 9">Belongs to the protein disulfide isomerase family.</text>
</comment>
<evidence type="ECO:0000256" key="11">
    <source>
        <dbReference type="SAM" id="SignalP"/>
    </source>
</evidence>
<dbReference type="EMBL" id="MCOG01000221">
    <property type="protein sequence ID" value="ORY24522.1"/>
    <property type="molecule type" value="Genomic_DNA"/>
</dbReference>
<dbReference type="NCBIfam" id="TIGR01126">
    <property type="entry name" value="pdi_dom"/>
    <property type="match status" value="1"/>
</dbReference>
<feature type="signal peptide" evidence="11">
    <location>
        <begin position="1"/>
        <end position="20"/>
    </location>
</feature>
<dbReference type="PANTHER" id="PTHR45672:SF11">
    <property type="entry name" value="PROTEIN DISULFIDE-ISOMERASE C17H9.14C"/>
    <property type="match status" value="1"/>
</dbReference>
<evidence type="ECO:0000256" key="6">
    <source>
        <dbReference type="ARBA" id="ARBA00023157"/>
    </source>
</evidence>
<dbReference type="InterPro" id="IPR005788">
    <property type="entry name" value="PDI_thioredoxin-like_dom"/>
</dbReference>
<gene>
    <name evidence="13" type="ORF">LY90DRAFT_675172</name>
</gene>
<evidence type="ECO:0000256" key="5">
    <source>
        <dbReference type="ARBA" id="ARBA00022737"/>
    </source>
</evidence>
<dbReference type="SUPFAM" id="SSF47933">
    <property type="entry name" value="ERP29 C domain-like"/>
    <property type="match status" value="1"/>
</dbReference>
<evidence type="ECO:0000256" key="8">
    <source>
        <dbReference type="ARBA" id="ARBA00023284"/>
    </source>
</evidence>
<evidence type="ECO:0000256" key="3">
    <source>
        <dbReference type="ARBA" id="ARBA00012723"/>
    </source>
</evidence>
<comment type="catalytic activity">
    <reaction evidence="1">
        <text>Catalyzes the rearrangement of -S-S- bonds in proteins.</text>
        <dbReference type="EC" id="5.3.4.1"/>
    </reaction>
</comment>
<evidence type="ECO:0000256" key="9">
    <source>
        <dbReference type="RuleBase" id="RU004208"/>
    </source>
</evidence>
<evidence type="ECO:0000256" key="2">
    <source>
        <dbReference type="ARBA" id="ARBA00006347"/>
    </source>
</evidence>
<protein>
    <recommendedName>
        <fullName evidence="3">protein disulfide-isomerase</fullName>
        <ecNumber evidence="3">5.3.4.1</ecNumber>
    </recommendedName>
</protein>
<evidence type="ECO:0000313" key="14">
    <source>
        <dbReference type="Proteomes" id="UP000193920"/>
    </source>
</evidence>
<feature type="chain" id="PRO_5013254367" description="protein disulfide-isomerase" evidence="11">
    <location>
        <begin position="21"/>
        <end position="404"/>
    </location>
</feature>
<organism evidence="13 14">
    <name type="scientific">Neocallimastix californiae</name>
    <dbReference type="NCBI Taxonomy" id="1754190"/>
    <lineage>
        <taxon>Eukaryota</taxon>
        <taxon>Fungi</taxon>
        <taxon>Fungi incertae sedis</taxon>
        <taxon>Chytridiomycota</taxon>
        <taxon>Chytridiomycota incertae sedis</taxon>
        <taxon>Neocallimastigomycetes</taxon>
        <taxon>Neocallimastigales</taxon>
        <taxon>Neocallimastigaceae</taxon>
        <taxon>Neocallimastix</taxon>
    </lineage>
</organism>
<keyword evidence="4 11" id="KW-0732">Signal</keyword>
<feature type="region of interest" description="Disordered" evidence="10">
    <location>
        <begin position="373"/>
        <end position="404"/>
    </location>
</feature>
<dbReference type="Proteomes" id="UP000193920">
    <property type="component" value="Unassembled WGS sequence"/>
</dbReference>
<dbReference type="Pfam" id="PF00085">
    <property type="entry name" value="Thioredoxin"/>
    <property type="match status" value="2"/>
</dbReference>
<evidence type="ECO:0000256" key="7">
    <source>
        <dbReference type="ARBA" id="ARBA00023235"/>
    </source>
</evidence>
<dbReference type="InterPro" id="IPR011679">
    <property type="entry name" value="ERp29_C"/>
</dbReference>
<reference evidence="13 14" key="1">
    <citation type="submission" date="2016-08" db="EMBL/GenBank/DDBJ databases">
        <title>A Parts List for Fungal Cellulosomes Revealed by Comparative Genomics.</title>
        <authorList>
            <consortium name="DOE Joint Genome Institute"/>
            <person name="Haitjema C.H."/>
            <person name="Gilmore S.P."/>
            <person name="Henske J.K."/>
            <person name="Solomon K.V."/>
            <person name="De Groot R."/>
            <person name="Kuo A."/>
            <person name="Mondo S.J."/>
            <person name="Salamov A.A."/>
            <person name="Labutti K."/>
            <person name="Zhao Z."/>
            <person name="Chiniquy J."/>
            <person name="Barry K."/>
            <person name="Brewer H.M."/>
            <person name="Purvine S.O."/>
            <person name="Wright A.T."/>
            <person name="Boxma B."/>
            <person name="Van Alen T."/>
            <person name="Hackstein J.H."/>
            <person name="Baker S.E."/>
            <person name="Grigoriev I.V."/>
            <person name="O'Malley M.A."/>
        </authorList>
    </citation>
    <scope>NUCLEOTIDE SEQUENCE [LARGE SCALE GENOMIC DNA]</scope>
    <source>
        <strain evidence="13 14">G1</strain>
    </source>
</reference>
<keyword evidence="5" id="KW-0677">Repeat</keyword>
<dbReference type="SUPFAM" id="SSF52833">
    <property type="entry name" value="Thioredoxin-like"/>
    <property type="match status" value="2"/>
</dbReference>
<dbReference type="CDD" id="cd02961">
    <property type="entry name" value="PDI_a_family"/>
    <property type="match status" value="1"/>
</dbReference>
<name>A0A1Y2APS5_9FUNG</name>
<dbReference type="GO" id="GO:0003756">
    <property type="term" value="F:protein disulfide isomerase activity"/>
    <property type="evidence" value="ECO:0007669"/>
    <property type="project" value="UniProtKB-EC"/>
</dbReference>
<dbReference type="Pfam" id="PF07749">
    <property type="entry name" value="ERp29"/>
    <property type="match status" value="1"/>
</dbReference>
<evidence type="ECO:0000313" key="13">
    <source>
        <dbReference type="EMBL" id="ORY24522.1"/>
    </source>
</evidence>
<evidence type="ECO:0000259" key="12">
    <source>
        <dbReference type="PROSITE" id="PS51352"/>
    </source>
</evidence>
<dbReference type="InterPro" id="IPR051063">
    <property type="entry name" value="PDI"/>
</dbReference>
<dbReference type="GO" id="GO:0005783">
    <property type="term" value="C:endoplasmic reticulum"/>
    <property type="evidence" value="ECO:0007669"/>
    <property type="project" value="InterPro"/>
</dbReference>
<feature type="compositionally biased region" description="Low complexity" evidence="10">
    <location>
        <begin position="381"/>
        <end position="393"/>
    </location>
</feature>
<dbReference type="EC" id="5.3.4.1" evidence="3"/>
<dbReference type="PRINTS" id="PR00421">
    <property type="entry name" value="THIOREDOXIN"/>
</dbReference>
<dbReference type="PROSITE" id="PS00194">
    <property type="entry name" value="THIOREDOXIN_1"/>
    <property type="match status" value="1"/>
</dbReference>
<evidence type="ECO:0000256" key="1">
    <source>
        <dbReference type="ARBA" id="ARBA00001182"/>
    </source>
</evidence>
<dbReference type="InterPro" id="IPR036356">
    <property type="entry name" value="ERp29_C_sf"/>
</dbReference>
<dbReference type="STRING" id="1754190.A0A1Y2APS5"/>
<dbReference type="OrthoDB" id="10264505at2759"/>
<keyword evidence="7" id="KW-0413">Isomerase</keyword>
<feature type="domain" description="Thioredoxin" evidence="12">
    <location>
        <begin position="89"/>
        <end position="276"/>
    </location>
</feature>
<accession>A0A1Y2APS5</accession>
<dbReference type="GO" id="GO:0006457">
    <property type="term" value="P:protein folding"/>
    <property type="evidence" value="ECO:0007669"/>
    <property type="project" value="TreeGrafter"/>
</dbReference>
<keyword evidence="6" id="KW-1015">Disulfide bond</keyword>
<evidence type="ECO:0000256" key="10">
    <source>
        <dbReference type="SAM" id="MobiDB-lite"/>
    </source>
</evidence>
<dbReference type="AlphaFoldDB" id="A0A1Y2APS5"/>
<dbReference type="InterPro" id="IPR013766">
    <property type="entry name" value="Thioredoxin_domain"/>
</dbReference>
<evidence type="ECO:0000256" key="4">
    <source>
        <dbReference type="ARBA" id="ARBA00022729"/>
    </source>
</evidence>
<comment type="caution">
    <text evidence="13">The sequence shown here is derived from an EMBL/GenBank/DDBJ whole genome shotgun (WGS) entry which is preliminary data.</text>
</comment>
<dbReference type="InterPro" id="IPR036249">
    <property type="entry name" value="Thioredoxin-like_sf"/>
</dbReference>
<dbReference type="PROSITE" id="PS51352">
    <property type="entry name" value="THIOREDOXIN_2"/>
    <property type="match status" value="1"/>
</dbReference>